<dbReference type="EMBL" id="FUEG01000021">
    <property type="protein sequence ID" value="SJL13746.1"/>
    <property type="molecule type" value="Genomic_DNA"/>
</dbReference>
<dbReference type="PANTHER" id="PTHR37542">
    <property type="entry name" value="HELO DOMAIN-CONTAINING PROTEIN-RELATED"/>
    <property type="match status" value="1"/>
</dbReference>
<protein>
    <recommendedName>
        <fullName evidence="3">Protein kinase domain-containing protein</fullName>
    </recommendedName>
</protein>
<dbReference type="OrthoDB" id="1911848at2759"/>
<dbReference type="STRING" id="47428.A0A284RYB7"/>
<dbReference type="AlphaFoldDB" id="A0A284RYB7"/>
<dbReference type="Gene3D" id="1.10.510.10">
    <property type="entry name" value="Transferase(Phosphotransferase) domain 1"/>
    <property type="match status" value="1"/>
</dbReference>
<dbReference type="Proteomes" id="UP000219338">
    <property type="component" value="Unassembled WGS sequence"/>
</dbReference>
<proteinExistence type="predicted"/>
<reference evidence="2" key="1">
    <citation type="journal article" date="2017" name="Nat. Ecol. Evol.">
        <title>Genome expansion and lineage-specific genetic innovations in the forest pathogenic fungi Armillaria.</title>
        <authorList>
            <person name="Sipos G."/>
            <person name="Prasanna A.N."/>
            <person name="Walter M.C."/>
            <person name="O'Connor E."/>
            <person name="Balint B."/>
            <person name="Krizsan K."/>
            <person name="Kiss B."/>
            <person name="Hess J."/>
            <person name="Varga T."/>
            <person name="Slot J."/>
            <person name="Riley R."/>
            <person name="Boka B."/>
            <person name="Rigling D."/>
            <person name="Barry K."/>
            <person name="Lee J."/>
            <person name="Mihaltcheva S."/>
            <person name="LaButti K."/>
            <person name="Lipzen A."/>
            <person name="Waldron R."/>
            <person name="Moloney N.M."/>
            <person name="Sperisen C."/>
            <person name="Kredics L."/>
            <person name="Vagvoelgyi C."/>
            <person name="Patrignani A."/>
            <person name="Fitzpatrick D."/>
            <person name="Nagy I."/>
            <person name="Doyle S."/>
            <person name="Anderson J.B."/>
            <person name="Grigoriev I.V."/>
            <person name="Gueldener U."/>
            <person name="Muensterkoetter M."/>
            <person name="Nagy L.G."/>
        </authorList>
    </citation>
    <scope>NUCLEOTIDE SEQUENCE [LARGE SCALE GENOMIC DNA]</scope>
    <source>
        <strain evidence="2">C18/9</strain>
    </source>
</reference>
<dbReference type="OMA" id="YVEAHRC"/>
<dbReference type="PANTHER" id="PTHR37542:SF3">
    <property type="entry name" value="PRION-INHIBITION AND PROPAGATION HELO DOMAIN-CONTAINING PROTEIN"/>
    <property type="match status" value="1"/>
</dbReference>
<accession>A0A284RYB7</accession>
<keyword evidence="2" id="KW-1185">Reference proteome</keyword>
<sequence length="487" mass="54571">MDPKQPVNGLSSANRTAKLIGDIQAKCSNHRAASETIQLTEGCLECVQTRLDIFRRYLGRAESTLSSRAQNAFSHTLQKVENLSFELGLQLSPNIVKGRLKWIEPKRRRIKELVFELRAWVQEAGLTIRAYGVLLKITAVDLLYKQLLGTYHHSLTMYGHSSKMYDHSLTSALALARRIHNRGEQSQPPLISNYALERVGPAINDRAFATINDTDLVYVEAHRCAQDGASRSAIERIAAIFYVPDFPFMPEHLLPCIGFAKQYDGSMYFLIYRLPLMMPKLNMKAPVPTLANALSNGIRMALEDRFRIAAEVTMAVLELHAVGWVHQAICSDNVLLSTKGGEKGAKTDARISSAYLIGLKPVRQKLPAPNDFVEQGDVRYDLYYLGAVLIEIGFGQTLKAILSMARAVLGEPKRGETEYERLKECARRLGNKMGSKYANAAMTCLELSGKPKDTRRLREKLFEDVLCPLRQITDGFKDREGVQAIKK</sequence>
<evidence type="ECO:0000313" key="1">
    <source>
        <dbReference type="EMBL" id="SJL13746.1"/>
    </source>
</evidence>
<name>A0A284RYB7_ARMOS</name>
<organism evidence="1 2">
    <name type="scientific">Armillaria ostoyae</name>
    <name type="common">Armillaria root rot fungus</name>
    <dbReference type="NCBI Taxonomy" id="47428"/>
    <lineage>
        <taxon>Eukaryota</taxon>
        <taxon>Fungi</taxon>
        <taxon>Dikarya</taxon>
        <taxon>Basidiomycota</taxon>
        <taxon>Agaricomycotina</taxon>
        <taxon>Agaricomycetes</taxon>
        <taxon>Agaricomycetidae</taxon>
        <taxon>Agaricales</taxon>
        <taxon>Marasmiineae</taxon>
        <taxon>Physalacriaceae</taxon>
        <taxon>Armillaria</taxon>
    </lineage>
</organism>
<evidence type="ECO:0000313" key="2">
    <source>
        <dbReference type="Proteomes" id="UP000219338"/>
    </source>
</evidence>
<dbReference type="SUPFAM" id="SSF56112">
    <property type="entry name" value="Protein kinase-like (PK-like)"/>
    <property type="match status" value="1"/>
</dbReference>
<gene>
    <name evidence="1" type="ORF">ARMOST_17194</name>
</gene>
<dbReference type="InterPro" id="IPR011009">
    <property type="entry name" value="Kinase-like_dom_sf"/>
</dbReference>
<evidence type="ECO:0008006" key="3">
    <source>
        <dbReference type="Google" id="ProtNLM"/>
    </source>
</evidence>